<dbReference type="PANTHER" id="PTHR42852:SF6">
    <property type="entry name" value="THIOL:DISULFIDE INTERCHANGE PROTEIN DSBE"/>
    <property type="match status" value="1"/>
</dbReference>
<keyword evidence="5" id="KW-0732">Signal</keyword>
<dbReference type="GO" id="GO:0030313">
    <property type="term" value="C:cell envelope"/>
    <property type="evidence" value="ECO:0007669"/>
    <property type="project" value="UniProtKB-SubCell"/>
</dbReference>
<feature type="domain" description="Thioredoxin" evidence="6">
    <location>
        <begin position="236"/>
        <end position="383"/>
    </location>
</feature>
<gene>
    <name evidence="7" type="ORF">SAMN04488524_1701</name>
</gene>
<dbReference type="GO" id="GO:0017004">
    <property type="term" value="P:cytochrome complex assembly"/>
    <property type="evidence" value="ECO:0007669"/>
    <property type="project" value="UniProtKB-KW"/>
</dbReference>
<evidence type="ECO:0000313" key="8">
    <source>
        <dbReference type="Proteomes" id="UP000192756"/>
    </source>
</evidence>
<dbReference type="Gene3D" id="3.40.30.10">
    <property type="entry name" value="Glutaredoxin"/>
    <property type="match status" value="1"/>
</dbReference>
<dbReference type="EMBL" id="FWXT01000001">
    <property type="protein sequence ID" value="SMC64790.1"/>
    <property type="molecule type" value="Genomic_DNA"/>
</dbReference>
<keyword evidence="2" id="KW-0201">Cytochrome c-type biogenesis</keyword>
<dbReference type="AlphaFoldDB" id="A0A1W2AW57"/>
<evidence type="ECO:0000256" key="4">
    <source>
        <dbReference type="ARBA" id="ARBA00023284"/>
    </source>
</evidence>
<accession>A0A1W2AW57</accession>
<evidence type="ECO:0000256" key="5">
    <source>
        <dbReference type="SAM" id="SignalP"/>
    </source>
</evidence>
<dbReference type="STRING" id="151894.SAMN04488524_1701"/>
<evidence type="ECO:0000259" key="6">
    <source>
        <dbReference type="PROSITE" id="PS51352"/>
    </source>
</evidence>
<dbReference type="InterPro" id="IPR050553">
    <property type="entry name" value="Thioredoxin_ResA/DsbE_sf"/>
</dbReference>
<comment type="subcellular location">
    <subcellularLocation>
        <location evidence="1">Cell envelope</location>
    </subcellularLocation>
</comment>
<dbReference type="GO" id="GO:0016491">
    <property type="term" value="F:oxidoreductase activity"/>
    <property type="evidence" value="ECO:0007669"/>
    <property type="project" value="InterPro"/>
</dbReference>
<dbReference type="InterPro" id="IPR013766">
    <property type="entry name" value="Thioredoxin_domain"/>
</dbReference>
<dbReference type="InterPro" id="IPR013740">
    <property type="entry name" value="Redoxin"/>
</dbReference>
<evidence type="ECO:0000256" key="2">
    <source>
        <dbReference type="ARBA" id="ARBA00022748"/>
    </source>
</evidence>
<keyword evidence="8" id="KW-1185">Reference proteome</keyword>
<dbReference type="PROSITE" id="PS51352">
    <property type="entry name" value="THIOREDOXIN_2"/>
    <property type="match status" value="1"/>
</dbReference>
<reference evidence="8" key="1">
    <citation type="submission" date="2017-04" db="EMBL/GenBank/DDBJ databases">
        <authorList>
            <person name="Varghese N."/>
            <person name="Submissions S."/>
        </authorList>
    </citation>
    <scope>NUCLEOTIDE SEQUENCE [LARGE SCALE GENOMIC DNA]</scope>
    <source>
        <strain evidence="8">DSM 12126</strain>
    </source>
</reference>
<dbReference type="Pfam" id="PF08534">
    <property type="entry name" value="Redoxin"/>
    <property type="match status" value="1"/>
</dbReference>
<feature type="chain" id="PRO_5012574229" evidence="5">
    <location>
        <begin position="20"/>
        <end position="384"/>
    </location>
</feature>
<sequence>MKSFLAVAGLMLGSLIAKGQTDSIFIKGNLKGLGNNKVSISWTGEGSKNGYIVVQGNADQFSARVAARKTPVAARLNISWPREGQHNQIPIAPFNFFLLDQDIFMGGDARFLQGVKLQGGKQNKLYNDLQQSMVATEVKQKRLMGRLLEKDKKLTAADSLKLHEELMATYRENSAKEKAFIKAHPDAFASVFILSRTANGYGADEYIAAWNALAPDYKNTVQGKDIEQTVQRLSLTKAGTPVLAFDRVDKDGNRVSRETLKGKAYILDFWGSWCGPCRASHPHLKELYKKYKSKGFEIVAIAHERGKTLEDSKKSWLKAIEEDDIRWVHILNQDGIEQQNIVKTFNVNAFPTKILVGADGKIITRTTSGASDAIDKALEKIYGF</sequence>
<proteinExistence type="predicted"/>
<name>A0A1W2AW57_9SPHI</name>
<protein>
    <submittedName>
        <fullName evidence="7">Thioredoxin-like</fullName>
    </submittedName>
</protein>
<feature type="signal peptide" evidence="5">
    <location>
        <begin position="1"/>
        <end position="19"/>
    </location>
</feature>
<dbReference type="InterPro" id="IPR036249">
    <property type="entry name" value="Thioredoxin-like_sf"/>
</dbReference>
<dbReference type="CDD" id="cd02966">
    <property type="entry name" value="TlpA_like_family"/>
    <property type="match status" value="1"/>
</dbReference>
<keyword evidence="4" id="KW-0676">Redox-active center</keyword>
<dbReference type="RefSeq" id="WP_084237905.1">
    <property type="nucleotide sequence ID" value="NZ_FWXT01000001.1"/>
</dbReference>
<organism evidence="7 8">
    <name type="scientific">Pedobacter africanus</name>
    <dbReference type="NCBI Taxonomy" id="151894"/>
    <lineage>
        <taxon>Bacteria</taxon>
        <taxon>Pseudomonadati</taxon>
        <taxon>Bacteroidota</taxon>
        <taxon>Sphingobacteriia</taxon>
        <taxon>Sphingobacteriales</taxon>
        <taxon>Sphingobacteriaceae</taxon>
        <taxon>Pedobacter</taxon>
    </lineage>
</organism>
<dbReference type="InterPro" id="IPR017937">
    <property type="entry name" value="Thioredoxin_CS"/>
</dbReference>
<dbReference type="PROSITE" id="PS00194">
    <property type="entry name" value="THIOREDOXIN_1"/>
    <property type="match status" value="1"/>
</dbReference>
<dbReference type="PANTHER" id="PTHR42852">
    <property type="entry name" value="THIOL:DISULFIDE INTERCHANGE PROTEIN DSBE"/>
    <property type="match status" value="1"/>
</dbReference>
<dbReference type="OrthoDB" id="750178at2"/>
<evidence type="ECO:0000256" key="3">
    <source>
        <dbReference type="ARBA" id="ARBA00023157"/>
    </source>
</evidence>
<dbReference type="Proteomes" id="UP000192756">
    <property type="component" value="Unassembled WGS sequence"/>
</dbReference>
<evidence type="ECO:0000313" key="7">
    <source>
        <dbReference type="EMBL" id="SMC64790.1"/>
    </source>
</evidence>
<keyword evidence="3" id="KW-1015">Disulfide bond</keyword>
<evidence type="ECO:0000256" key="1">
    <source>
        <dbReference type="ARBA" id="ARBA00004196"/>
    </source>
</evidence>
<dbReference type="SUPFAM" id="SSF52833">
    <property type="entry name" value="Thioredoxin-like"/>
    <property type="match status" value="1"/>
</dbReference>